<dbReference type="eggNOG" id="ENOG502QRB1">
    <property type="taxonomic scope" value="Eukaryota"/>
</dbReference>
<organism evidence="5 6">
    <name type="scientific">Drosophila virilis</name>
    <name type="common">Fruit fly</name>
    <dbReference type="NCBI Taxonomy" id="7244"/>
    <lineage>
        <taxon>Eukaryota</taxon>
        <taxon>Metazoa</taxon>
        <taxon>Ecdysozoa</taxon>
        <taxon>Arthropoda</taxon>
        <taxon>Hexapoda</taxon>
        <taxon>Insecta</taxon>
        <taxon>Pterygota</taxon>
        <taxon>Neoptera</taxon>
        <taxon>Endopterygota</taxon>
        <taxon>Diptera</taxon>
        <taxon>Brachycera</taxon>
        <taxon>Muscomorpha</taxon>
        <taxon>Ephydroidea</taxon>
        <taxon>Drosophilidae</taxon>
        <taxon>Drosophila</taxon>
    </lineage>
</organism>
<evidence type="ECO:0000256" key="2">
    <source>
        <dbReference type="ARBA" id="ARBA00025725"/>
    </source>
</evidence>
<gene>
    <name evidence="5" type="primary">Dvir\GJ16893</name>
    <name evidence="5" type="ORF">Dvir_GJ16893</name>
</gene>
<feature type="compositionally biased region" description="Low complexity" evidence="3">
    <location>
        <begin position="212"/>
        <end position="233"/>
    </location>
</feature>
<evidence type="ECO:0000256" key="3">
    <source>
        <dbReference type="SAM" id="MobiDB-lite"/>
    </source>
</evidence>
<keyword evidence="1" id="KW-0677">Repeat</keyword>
<evidence type="ECO:0000259" key="4">
    <source>
        <dbReference type="SMART" id="SM00688"/>
    </source>
</evidence>
<protein>
    <recommendedName>
        <fullName evidence="4">DM7 domain-containing protein</fullName>
    </recommendedName>
</protein>
<dbReference type="EMBL" id="CH940653">
    <property type="protein sequence ID" value="EDW62578.2"/>
    <property type="molecule type" value="Genomic_DNA"/>
</dbReference>
<proteinExistence type="inferred from homology"/>
<feature type="compositionally biased region" description="Acidic residues" evidence="3">
    <location>
        <begin position="464"/>
        <end position="488"/>
    </location>
</feature>
<name>B4M711_DROVI</name>
<feature type="region of interest" description="Disordered" evidence="3">
    <location>
        <begin position="444"/>
        <end position="541"/>
    </location>
</feature>
<evidence type="ECO:0000313" key="5">
    <source>
        <dbReference type="EMBL" id="EDW62578.2"/>
    </source>
</evidence>
<feature type="domain" description="DM7" evidence="4">
    <location>
        <begin position="103"/>
        <end position="189"/>
    </location>
</feature>
<feature type="region of interest" description="Disordered" evidence="3">
    <location>
        <begin position="206"/>
        <end position="234"/>
    </location>
</feature>
<dbReference type="SMART" id="SM00688">
    <property type="entry name" value="DM7"/>
    <property type="match status" value="2"/>
</dbReference>
<dbReference type="InterPro" id="IPR006610">
    <property type="entry name" value="DM7"/>
</dbReference>
<dbReference type="Proteomes" id="UP000008792">
    <property type="component" value="Unassembled WGS sequence"/>
</dbReference>
<feature type="region of interest" description="Disordered" evidence="3">
    <location>
        <begin position="609"/>
        <end position="639"/>
    </location>
</feature>
<dbReference type="HOGENOM" id="CLU_424711_0_0_1"/>
<reference evidence="5 6" key="1">
    <citation type="journal article" date="2007" name="Nature">
        <title>Evolution of genes and genomes on the Drosophila phylogeny.</title>
        <authorList>
            <consortium name="Drosophila 12 Genomes Consortium"/>
            <person name="Clark A.G."/>
            <person name="Eisen M.B."/>
            <person name="Smith D.R."/>
            <person name="Bergman C.M."/>
            <person name="Oliver B."/>
            <person name="Markow T.A."/>
            <person name="Kaufman T.C."/>
            <person name="Kellis M."/>
            <person name="Gelbart W."/>
            <person name="Iyer V.N."/>
            <person name="Pollard D.A."/>
            <person name="Sackton T.B."/>
            <person name="Larracuente A.M."/>
            <person name="Singh N.D."/>
            <person name="Abad J.P."/>
            <person name="Abt D.N."/>
            <person name="Adryan B."/>
            <person name="Aguade M."/>
            <person name="Akashi H."/>
            <person name="Anderson W.W."/>
            <person name="Aquadro C.F."/>
            <person name="Ardell D.H."/>
            <person name="Arguello R."/>
            <person name="Artieri C.G."/>
            <person name="Barbash D.A."/>
            <person name="Barker D."/>
            <person name="Barsanti P."/>
            <person name="Batterham P."/>
            <person name="Batzoglou S."/>
            <person name="Begun D."/>
            <person name="Bhutkar A."/>
            <person name="Blanco E."/>
            <person name="Bosak S.A."/>
            <person name="Bradley R.K."/>
            <person name="Brand A.D."/>
            <person name="Brent M.R."/>
            <person name="Brooks A.N."/>
            <person name="Brown R.H."/>
            <person name="Butlin R.K."/>
            <person name="Caggese C."/>
            <person name="Calvi B.R."/>
            <person name="Bernardo de Carvalho A."/>
            <person name="Caspi A."/>
            <person name="Castrezana S."/>
            <person name="Celniker S.E."/>
            <person name="Chang J.L."/>
            <person name="Chapple C."/>
            <person name="Chatterji S."/>
            <person name="Chinwalla A."/>
            <person name="Civetta A."/>
            <person name="Clifton S.W."/>
            <person name="Comeron J.M."/>
            <person name="Costello J.C."/>
            <person name="Coyne J.A."/>
            <person name="Daub J."/>
            <person name="David R.G."/>
            <person name="Delcher A.L."/>
            <person name="Delehaunty K."/>
            <person name="Do C.B."/>
            <person name="Ebling H."/>
            <person name="Edwards K."/>
            <person name="Eickbush T."/>
            <person name="Evans J.D."/>
            <person name="Filipski A."/>
            <person name="Findeiss S."/>
            <person name="Freyhult E."/>
            <person name="Fulton L."/>
            <person name="Fulton R."/>
            <person name="Garcia A.C."/>
            <person name="Gardiner A."/>
            <person name="Garfield D.A."/>
            <person name="Garvin B.E."/>
            <person name="Gibson G."/>
            <person name="Gilbert D."/>
            <person name="Gnerre S."/>
            <person name="Godfrey J."/>
            <person name="Good R."/>
            <person name="Gotea V."/>
            <person name="Gravely B."/>
            <person name="Greenberg A.J."/>
            <person name="Griffiths-Jones S."/>
            <person name="Gross S."/>
            <person name="Guigo R."/>
            <person name="Gustafson E.A."/>
            <person name="Haerty W."/>
            <person name="Hahn M.W."/>
            <person name="Halligan D.L."/>
            <person name="Halpern A.L."/>
            <person name="Halter G.M."/>
            <person name="Han M.V."/>
            <person name="Heger A."/>
            <person name="Hillier L."/>
            <person name="Hinrichs A.S."/>
            <person name="Holmes I."/>
            <person name="Hoskins R.A."/>
            <person name="Hubisz M.J."/>
            <person name="Hultmark D."/>
            <person name="Huntley M.A."/>
            <person name="Jaffe D.B."/>
            <person name="Jagadeeshan S."/>
            <person name="Jeck W.R."/>
            <person name="Johnson J."/>
            <person name="Jones C.D."/>
            <person name="Jordan W.C."/>
            <person name="Karpen G.H."/>
            <person name="Kataoka E."/>
            <person name="Keightley P.D."/>
            <person name="Kheradpour P."/>
            <person name="Kirkness E.F."/>
            <person name="Koerich L.B."/>
            <person name="Kristiansen K."/>
            <person name="Kudrna D."/>
            <person name="Kulathinal R.J."/>
            <person name="Kumar S."/>
            <person name="Kwok R."/>
            <person name="Lander E."/>
            <person name="Langley C.H."/>
            <person name="Lapoint R."/>
            <person name="Lazzaro B.P."/>
            <person name="Lee S.J."/>
            <person name="Levesque L."/>
            <person name="Li R."/>
            <person name="Lin C.F."/>
            <person name="Lin M.F."/>
            <person name="Lindblad-Toh K."/>
            <person name="Llopart A."/>
            <person name="Long M."/>
            <person name="Low L."/>
            <person name="Lozovsky E."/>
            <person name="Lu J."/>
            <person name="Luo M."/>
            <person name="Machado C.A."/>
            <person name="Makalowski W."/>
            <person name="Marzo M."/>
            <person name="Matsuda M."/>
            <person name="Matzkin L."/>
            <person name="McAllister B."/>
            <person name="McBride C.S."/>
            <person name="McKernan B."/>
            <person name="McKernan K."/>
            <person name="Mendez-Lago M."/>
            <person name="Minx P."/>
            <person name="Mollenhauer M.U."/>
            <person name="Montooth K."/>
            <person name="Mount S.M."/>
            <person name="Mu X."/>
            <person name="Myers E."/>
            <person name="Negre B."/>
            <person name="Newfeld S."/>
            <person name="Nielsen R."/>
            <person name="Noor M.A."/>
            <person name="O'Grady P."/>
            <person name="Pachter L."/>
            <person name="Papaceit M."/>
            <person name="Parisi M.J."/>
            <person name="Parisi M."/>
            <person name="Parts L."/>
            <person name="Pedersen J.S."/>
            <person name="Pesole G."/>
            <person name="Phillippy A.M."/>
            <person name="Ponting C.P."/>
            <person name="Pop M."/>
            <person name="Porcelli D."/>
            <person name="Powell J.R."/>
            <person name="Prohaska S."/>
            <person name="Pruitt K."/>
            <person name="Puig M."/>
            <person name="Quesneville H."/>
            <person name="Ram K.R."/>
            <person name="Rand D."/>
            <person name="Rasmussen M.D."/>
            <person name="Reed L.K."/>
            <person name="Reenan R."/>
            <person name="Reily A."/>
            <person name="Remington K.A."/>
            <person name="Rieger T.T."/>
            <person name="Ritchie M.G."/>
            <person name="Robin C."/>
            <person name="Rogers Y.H."/>
            <person name="Rohde C."/>
            <person name="Rozas J."/>
            <person name="Rubenfield M.J."/>
            <person name="Ruiz A."/>
            <person name="Russo S."/>
            <person name="Salzberg S.L."/>
            <person name="Sanchez-Gracia A."/>
            <person name="Saranga D.J."/>
            <person name="Sato H."/>
            <person name="Schaeffer S.W."/>
            <person name="Schatz M.C."/>
            <person name="Schlenke T."/>
            <person name="Schwartz R."/>
            <person name="Segarra C."/>
            <person name="Singh R.S."/>
            <person name="Sirot L."/>
            <person name="Sirota M."/>
            <person name="Sisneros N.B."/>
            <person name="Smith C.D."/>
            <person name="Smith T.F."/>
            <person name="Spieth J."/>
            <person name="Stage D.E."/>
            <person name="Stark A."/>
            <person name="Stephan W."/>
            <person name="Strausberg R.L."/>
            <person name="Strempel S."/>
            <person name="Sturgill D."/>
            <person name="Sutton G."/>
            <person name="Sutton G.G."/>
            <person name="Tao W."/>
            <person name="Teichmann S."/>
            <person name="Tobari Y.N."/>
            <person name="Tomimura Y."/>
            <person name="Tsolas J.M."/>
            <person name="Valente V.L."/>
            <person name="Venter E."/>
            <person name="Venter J.C."/>
            <person name="Vicario S."/>
            <person name="Vieira F.G."/>
            <person name="Vilella A.J."/>
            <person name="Villasante A."/>
            <person name="Walenz B."/>
            <person name="Wang J."/>
            <person name="Wasserman M."/>
            <person name="Watts T."/>
            <person name="Wilson D."/>
            <person name="Wilson R.K."/>
            <person name="Wing R.A."/>
            <person name="Wolfner M.F."/>
            <person name="Wong A."/>
            <person name="Wong G.K."/>
            <person name="Wu C.I."/>
            <person name="Wu G."/>
            <person name="Yamamoto D."/>
            <person name="Yang H.P."/>
            <person name="Yang S.P."/>
            <person name="Yorke J.A."/>
            <person name="Yoshida K."/>
            <person name="Zdobnov E."/>
            <person name="Zhang P."/>
            <person name="Zhang Y."/>
            <person name="Zimin A.V."/>
            <person name="Baldwin J."/>
            <person name="Abdouelleil A."/>
            <person name="Abdulkadir J."/>
            <person name="Abebe A."/>
            <person name="Abera B."/>
            <person name="Abreu J."/>
            <person name="Acer S.C."/>
            <person name="Aftuck L."/>
            <person name="Alexander A."/>
            <person name="An P."/>
            <person name="Anderson E."/>
            <person name="Anderson S."/>
            <person name="Arachi H."/>
            <person name="Azer M."/>
            <person name="Bachantsang P."/>
            <person name="Barry A."/>
            <person name="Bayul T."/>
            <person name="Berlin A."/>
            <person name="Bessette D."/>
            <person name="Bloom T."/>
            <person name="Blye J."/>
            <person name="Boguslavskiy L."/>
            <person name="Bonnet C."/>
            <person name="Boukhgalter B."/>
            <person name="Bourzgui I."/>
            <person name="Brown A."/>
            <person name="Cahill P."/>
            <person name="Channer S."/>
            <person name="Cheshatsang Y."/>
            <person name="Chuda L."/>
            <person name="Citroen M."/>
            <person name="Collymore A."/>
            <person name="Cooke P."/>
            <person name="Costello M."/>
            <person name="D'Aco K."/>
            <person name="Daza R."/>
            <person name="De Haan G."/>
            <person name="DeGray S."/>
            <person name="DeMaso C."/>
            <person name="Dhargay N."/>
            <person name="Dooley K."/>
            <person name="Dooley E."/>
            <person name="Doricent M."/>
            <person name="Dorje P."/>
            <person name="Dorjee K."/>
            <person name="Dupes A."/>
            <person name="Elong R."/>
            <person name="Falk J."/>
            <person name="Farina A."/>
            <person name="Faro S."/>
            <person name="Ferguson D."/>
            <person name="Fisher S."/>
            <person name="Foley C.D."/>
            <person name="Franke A."/>
            <person name="Friedrich D."/>
            <person name="Gadbois L."/>
            <person name="Gearin G."/>
            <person name="Gearin C.R."/>
            <person name="Giannoukos G."/>
            <person name="Goode T."/>
            <person name="Graham J."/>
            <person name="Grandbois E."/>
            <person name="Grewal S."/>
            <person name="Gyaltsen K."/>
            <person name="Hafez N."/>
            <person name="Hagos B."/>
            <person name="Hall J."/>
            <person name="Henson C."/>
            <person name="Hollinger A."/>
            <person name="Honan T."/>
            <person name="Huard M.D."/>
            <person name="Hughes L."/>
            <person name="Hurhula B."/>
            <person name="Husby M.E."/>
            <person name="Kamat A."/>
            <person name="Kanga B."/>
            <person name="Kashin S."/>
            <person name="Khazanovich D."/>
            <person name="Kisner P."/>
            <person name="Lance K."/>
            <person name="Lara M."/>
            <person name="Lee W."/>
            <person name="Lennon N."/>
            <person name="Letendre F."/>
            <person name="LeVine R."/>
            <person name="Lipovsky A."/>
            <person name="Liu X."/>
            <person name="Liu J."/>
            <person name="Liu S."/>
            <person name="Lokyitsang T."/>
            <person name="Lokyitsang Y."/>
            <person name="Lubonja R."/>
            <person name="Lui A."/>
            <person name="MacDonald P."/>
            <person name="Magnisalis V."/>
            <person name="Maru K."/>
            <person name="Matthews C."/>
            <person name="McCusker W."/>
            <person name="McDonough S."/>
            <person name="Mehta T."/>
            <person name="Meldrim J."/>
            <person name="Meneus L."/>
            <person name="Mihai O."/>
            <person name="Mihalev A."/>
            <person name="Mihova T."/>
            <person name="Mittelman R."/>
            <person name="Mlenga V."/>
            <person name="Montmayeur A."/>
            <person name="Mulrain L."/>
            <person name="Navidi A."/>
            <person name="Naylor J."/>
            <person name="Negash T."/>
            <person name="Nguyen T."/>
            <person name="Nguyen N."/>
            <person name="Nicol R."/>
            <person name="Norbu C."/>
            <person name="Norbu N."/>
            <person name="Novod N."/>
            <person name="O'Neill B."/>
            <person name="Osman S."/>
            <person name="Markiewicz E."/>
            <person name="Oyono O.L."/>
            <person name="Patti C."/>
            <person name="Phunkhang P."/>
            <person name="Pierre F."/>
            <person name="Priest M."/>
            <person name="Raghuraman S."/>
            <person name="Rege F."/>
            <person name="Reyes R."/>
            <person name="Rise C."/>
            <person name="Rogov P."/>
            <person name="Ross K."/>
            <person name="Ryan E."/>
            <person name="Settipalli S."/>
            <person name="Shea T."/>
            <person name="Sherpa N."/>
            <person name="Shi L."/>
            <person name="Shih D."/>
            <person name="Sparrow T."/>
            <person name="Spaulding J."/>
            <person name="Stalker J."/>
            <person name="Stange-Thomann N."/>
            <person name="Stavropoulos S."/>
            <person name="Stone C."/>
            <person name="Strader C."/>
            <person name="Tesfaye S."/>
            <person name="Thomson T."/>
            <person name="Thoulutsang Y."/>
            <person name="Thoulutsang D."/>
            <person name="Topham K."/>
            <person name="Topping I."/>
            <person name="Tsamla T."/>
            <person name="Vassiliev H."/>
            <person name="Vo A."/>
            <person name="Wangchuk T."/>
            <person name="Wangdi T."/>
            <person name="Weiand M."/>
            <person name="Wilkinson J."/>
            <person name="Wilson A."/>
            <person name="Yadav S."/>
            <person name="Young G."/>
            <person name="Yu Q."/>
            <person name="Zembek L."/>
            <person name="Zhong D."/>
            <person name="Zimmer A."/>
            <person name="Zwirko Z."/>
            <person name="Jaffe D.B."/>
            <person name="Alvarez P."/>
            <person name="Brockman W."/>
            <person name="Butler J."/>
            <person name="Chin C."/>
            <person name="Gnerre S."/>
            <person name="Grabherr M."/>
            <person name="Kleber M."/>
            <person name="Mauceli E."/>
            <person name="MacCallum I."/>
        </authorList>
    </citation>
    <scope>NUCLEOTIDE SEQUENCE [LARGE SCALE GENOMIC DNA]</scope>
    <source>
        <strain evidence="6">Tucson 15010-1051.87</strain>
    </source>
</reference>
<comment type="similarity">
    <text evidence="2">Belongs to the DM7 family.</text>
</comment>
<dbReference type="AlphaFoldDB" id="B4M711"/>
<accession>B4M711</accession>
<sequence length="652" mass="73366">MIKVNQFVQLNKNMNVSTAAAAQESNCNKAVLLGIATGKKKDKKCRNAVPEYVTNRKPRYLPNLSELVFNKGYIDVDSFVLCTLSPEEHGHDAAAATQLQEVHCIVFELPRNLFPRHSPLNKITYLPPQLLPGDFDAGGVFPPGVLAHKYYPQGLLQPHHCGPTPALFVGRRRVERHSLHKSLPYTCAAYVGMPLSQIPVPVPVPVPNCGHNNNNNSNNNNSSSSNNSNSNSNAQLHPDLSVGYIIAHADSLAKVDRFAHQQTQYRIYVPDLSTVPMMVHFKTKLCMTVLSDVVHPHESEVAFAVMREKATKFKLPQEYFSMATSSIKRAPVFLPQRFLPPGFEAGCVFGPGTLPESLFEGLLKDAPPQMQRNVAIMPPVFIGMWKEQVTPSVFIFPQQSFMVNMAPASATPIQAPPAQLSVLDEIKMARRELKPLPKLFELEQKLNFPESQMQKRQRDGKQTDEEEEEEDDEEEEDLDDELELEEEEPTQHNQPSDDNEDDRSTTPFYEDYGEEDRDTTPFDGCAEEIGPRALEKPLDEPMKGRSNMGLWFFTLTGQPEDIVDMLKKLENAGVKLASNYVNQNVIRRAQVQWLDLMLRRDEIRAQMTSTGMPRARKPNPSPMPSPTNPSQERFAERKRRGKKCAECGLHCN</sequence>
<dbReference type="InParanoid" id="B4M711"/>
<feature type="domain" description="DM7" evidence="4">
    <location>
        <begin position="309"/>
        <end position="410"/>
    </location>
</feature>
<evidence type="ECO:0000313" key="6">
    <source>
        <dbReference type="Proteomes" id="UP000008792"/>
    </source>
</evidence>
<dbReference type="OrthoDB" id="7867651at2759"/>
<feature type="compositionally biased region" description="Basic and acidic residues" evidence="3">
    <location>
        <begin position="529"/>
        <end position="541"/>
    </location>
</feature>
<keyword evidence="6" id="KW-1185">Reference proteome</keyword>
<evidence type="ECO:0000256" key="1">
    <source>
        <dbReference type="ARBA" id="ARBA00022737"/>
    </source>
</evidence>